<evidence type="ECO:0008006" key="5">
    <source>
        <dbReference type="Google" id="ProtNLM"/>
    </source>
</evidence>
<proteinExistence type="inferred from homology"/>
<accession>A0A835W7Y3</accession>
<dbReference type="FunFam" id="1.20.5.430:FF:000003">
    <property type="entry name" value="Heat shock factor binding protein"/>
    <property type="match status" value="1"/>
</dbReference>
<keyword evidence="2" id="KW-0175">Coiled coil</keyword>
<name>A0A835W7Y3_CHLIN</name>
<comment type="caution">
    <text evidence="3">The sequence shown here is derived from an EMBL/GenBank/DDBJ whole genome shotgun (WGS) entry which is preliminary data.</text>
</comment>
<dbReference type="GO" id="GO:0070370">
    <property type="term" value="P:cellular heat acclimation"/>
    <property type="evidence" value="ECO:0007669"/>
    <property type="project" value="TreeGrafter"/>
</dbReference>
<dbReference type="GO" id="GO:0005829">
    <property type="term" value="C:cytosol"/>
    <property type="evidence" value="ECO:0007669"/>
    <property type="project" value="TreeGrafter"/>
</dbReference>
<dbReference type="AlphaFoldDB" id="A0A835W7Y3"/>
<evidence type="ECO:0000313" key="4">
    <source>
        <dbReference type="Proteomes" id="UP000650467"/>
    </source>
</evidence>
<dbReference type="Pfam" id="PF06825">
    <property type="entry name" value="HSBP1"/>
    <property type="match status" value="1"/>
</dbReference>
<dbReference type="InterPro" id="IPR009643">
    <property type="entry name" value="HS1-bd"/>
</dbReference>
<evidence type="ECO:0000313" key="3">
    <source>
        <dbReference type="EMBL" id="KAG2440773.1"/>
    </source>
</evidence>
<organism evidence="3 4">
    <name type="scientific">Chlamydomonas incerta</name>
    <dbReference type="NCBI Taxonomy" id="51695"/>
    <lineage>
        <taxon>Eukaryota</taxon>
        <taxon>Viridiplantae</taxon>
        <taxon>Chlorophyta</taxon>
        <taxon>core chlorophytes</taxon>
        <taxon>Chlorophyceae</taxon>
        <taxon>CS clade</taxon>
        <taxon>Chlamydomonadales</taxon>
        <taxon>Chlamydomonadaceae</taxon>
        <taxon>Chlamydomonas</taxon>
    </lineage>
</organism>
<dbReference type="GO" id="GO:0003714">
    <property type="term" value="F:transcription corepressor activity"/>
    <property type="evidence" value="ECO:0007669"/>
    <property type="project" value="InterPro"/>
</dbReference>
<dbReference type="EMBL" id="JAEHOC010000006">
    <property type="protein sequence ID" value="KAG2440773.1"/>
    <property type="molecule type" value="Genomic_DNA"/>
</dbReference>
<gene>
    <name evidence="3" type="ORF">HXX76_003629</name>
</gene>
<keyword evidence="4" id="KW-1185">Reference proteome</keyword>
<sequence>MADKSADSSAELTNFVQGLLQQMSARFQVMSDNIVHKIDDMGAKIDNLEATIAELLEQAGQEQQQPAAGSKEHS</sequence>
<evidence type="ECO:0000256" key="2">
    <source>
        <dbReference type="SAM" id="Coils"/>
    </source>
</evidence>
<dbReference type="PANTHER" id="PTHR19424:SF0">
    <property type="entry name" value="HEAT SHOCK FACTOR BINDING PROTEIN 1"/>
    <property type="match status" value="1"/>
</dbReference>
<dbReference type="GO" id="GO:0005634">
    <property type="term" value="C:nucleus"/>
    <property type="evidence" value="ECO:0007669"/>
    <property type="project" value="TreeGrafter"/>
</dbReference>
<protein>
    <recommendedName>
        <fullName evidence="5">Heat shock factor binding protein</fullName>
    </recommendedName>
</protein>
<dbReference type="Gene3D" id="1.20.5.430">
    <property type="match status" value="1"/>
</dbReference>
<dbReference type="OrthoDB" id="4159489at2759"/>
<reference evidence="3" key="1">
    <citation type="journal article" date="2020" name="bioRxiv">
        <title>Comparative genomics of Chlamydomonas.</title>
        <authorList>
            <person name="Craig R.J."/>
            <person name="Hasan A.R."/>
            <person name="Ness R.W."/>
            <person name="Keightley P.D."/>
        </authorList>
    </citation>
    <scope>NUCLEOTIDE SEQUENCE</scope>
    <source>
        <strain evidence="3">SAG 7.73</strain>
    </source>
</reference>
<feature type="coiled-coil region" evidence="2">
    <location>
        <begin position="38"/>
        <end position="65"/>
    </location>
</feature>
<dbReference type="PANTHER" id="PTHR19424">
    <property type="entry name" value="HEAT SHOCK FACTOR BINDING PROTEIN 1"/>
    <property type="match status" value="1"/>
</dbReference>
<comment type="similarity">
    <text evidence="1">Belongs to the HSBP1 family.</text>
</comment>
<evidence type="ECO:0000256" key="1">
    <source>
        <dbReference type="ARBA" id="ARBA00006349"/>
    </source>
</evidence>
<dbReference type="Proteomes" id="UP000650467">
    <property type="component" value="Unassembled WGS sequence"/>
</dbReference>